<keyword evidence="3" id="KW-0611">Plant defense</keyword>
<proteinExistence type="predicted"/>
<dbReference type="Pfam" id="PF00931">
    <property type="entry name" value="NB-ARC"/>
    <property type="match status" value="1"/>
</dbReference>
<dbReference type="SUPFAM" id="SSF52058">
    <property type="entry name" value="L domain-like"/>
    <property type="match status" value="2"/>
</dbReference>
<dbReference type="EMBL" id="AJ310164">
    <property type="protein sequence ID" value="CAC35339.1"/>
    <property type="molecule type" value="Genomic_DNA"/>
</dbReference>
<dbReference type="Gene3D" id="3.40.50.300">
    <property type="entry name" value="P-loop containing nucleotide triphosphate hydrolases"/>
    <property type="match status" value="1"/>
</dbReference>
<keyword evidence="1" id="KW-0433">Leucine-rich repeat</keyword>
<name>Q9ARA9_LINUS</name>
<dbReference type="PRINTS" id="PR00364">
    <property type="entry name" value="DISEASERSIST"/>
</dbReference>
<dbReference type="InterPro" id="IPR042197">
    <property type="entry name" value="Apaf_helical"/>
</dbReference>
<accession>Q9ARA9</accession>
<dbReference type="AlphaFoldDB" id="Q9ARA9"/>
<evidence type="ECO:0000259" key="5">
    <source>
        <dbReference type="PROSITE" id="PS50104"/>
    </source>
</evidence>
<dbReference type="InterPro" id="IPR000157">
    <property type="entry name" value="TIR_dom"/>
</dbReference>
<feature type="domain" description="TIR" evidence="5">
    <location>
        <begin position="29"/>
        <end position="196"/>
    </location>
</feature>
<gene>
    <name evidence="6" type="primary">Nho-C</name>
</gene>
<evidence type="ECO:0000256" key="2">
    <source>
        <dbReference type="ARBA" id="ARBA00022737"/>
    </source>
</evidence>
<dbReference type="GO" id="GO:0007165">
    <property type="term" value="P:signal transduction"/>
    <property type="evidence" value="ECO:0007669"/>
    <property type="project" value="InterPro"/>
</dbReference>
<dbReference type="InterPro" id="IPR027417">
    <property type="entry name" value="P-loop_NTPase"/>
</dbReference>
<dbReference type="Gene3D" id="3.80.10.10">
    <property type="entry name" value="Ribonuclease Inhibitor"/>
    <property type="match status" value="3"/>
</dbReference>
<dbReference type="InterPro" id="IPR002182">
    <property type="entry name" value="NB-ARC"/>
</dbReference>
<keyword evidence="4" id="KW-0520">NAD</keyword>
<evidence type="ECO:0000256" key="1">
    <source>
        <dbReference type="ARBA" id="ARBA00022614"/>
    </source>
</evidence>
<dbReference type="GO" id="GO:0043531">
    <property type="term" value="F:ADP binding"/>
    <property type="evidence" value="ECO:0007669"/>
    <property type="project" value="InterPro"/>
</dbReference>
<dbReference type="Gene3D" id="3.40.50.10140">
    <property type="entry name" value="Toll/interleukin-1 receptor homology (TIR) domain"/>
    <property type="match status" value="1"/>
</dbReference>
<reference evidence="6" key="1">
    <citation type="journal article" date="2001" name="Plant J.">
        <title>Contrasting modes of evolution acting on the complex N locus for rust resistance in flax.</title>
        <authorList>
            <person name="Dodds P.N."/>
            <person name="Lawrence G.J."/>
            <person name="Ellis J.G."/>
        </authorList>
    </citation>
    <scope>NUCLEOTIDE SEQUENCE</scope>
</reference>
<dbReference type="PANTHER" id="PTHR11017:SF570">
    <property type="entry name" value="DISEASE RESISTANCE PROTEIN (TIR-NBS CLASS)-RELATED"/>
    <property type="match status" value="1"/>
</dbReference>
<dbReference type="FunFam" id="3.40.50.10140:FF:000007">
    <property type="entry name" value="Disease resistance protein (TIR-NBS-LRR class)"/>
    <property type="match status" value="1"/>
</dbReference>
<dbReference type="PROSITE" id="PS50104">
    <property type="entry name" value="TIR"/>
    <property type="match status" value="1"/>
</dbReference>
<dbReference type="Pfam" id="PF23598">
    <property type="entry name" value="LRR_14"/>
    <property type="match status" value="1"/>
</dbReference>
<dbReference type="Pfam" id="PF23282">
    <property type="entry name" value="WHD_ROQ1"/>
    <property type="match status" value="1"/>
</dbReference>
<dbReference type="InterPro" id="IPR055414">
    <property type="entry name" value="LRR_R13L4/SHOC2-like"/>
</dbReference>
<dbReference type="SMART" id="SM00255">
    <property type="entry name" value="TIR"/>
    <property type="match status" value="1"/>
</dbReference>
<evidence type="ECO:0000256" key="4">
    <source>
        <dbReference type="ARBA" id="ARBA00023027"/>
    </source>
</evidence>
<dbReference type="GO" id="GO:0006952">
    <property type="term" value="P:defense response"/>
    <property type="evidence" value="ECO:0007669"/>
    <property type="project" value="UniProtKB-KW"/>
</dbReference>
<sequence length="1120" mass="127198">MMRSDSNGSTDSFPSCSSADLTPTSLPSGEYEIFLSFRGLDVRKTFADHLYTSLVRSKFRTFRDEEELEKGGTIGPSLIRAITESKIYIPIMTQNYASSKWCLQELAKMVDCWKSGGGAKGQHIILPVFLFVDPRDVRHTESGSYKEAFEQHSQKHDPETVLEWKEALQEVGRMKGYHVTESDGHGSIIDKILTEVELHLGANYTLVTDELVGIDSRVDEVVGLLNLDSSTSEKIIGIHGMGGLGKTTLAKAVYDKVSTKFERCYFLENIRDTLSEKNGVSILQNKIISGILRKDFNEAKNASDGIRIIRDRVCRHKLLIVLDDVDEKFQFDEVLGKLNNFSMDSRFLITTRDARGLELLRECKMFELQEMSPDHSLTLFNKNAFGAEFPPEDYAILSNEFVQAAAGLPLYIKVIGSLLFRMDKIFWEEKLEEFKKISPTKVQERLKISYTELTYNEKQIFLDIACYFIGSYKIEPMRMWSDCDFYPESTIRYLTQRSLIKLQRSEVKGDDINTFQMHNHVRDLGRAIVREENNQNPYKRSRIWSNKDAIDMLKHKKGTDCVEVLTVDMEGEDLILTNKELEKLTRLRYLSVSNARLAGDFKDVLPNLRWLRLHSCDSVPTGLYLNKLVDLELVDCSVRDGWKGWNELKVAHKLKAVTLERCFHLKKVPDFSDCGDLEFLNFDGCRNMHGEVDIGNFKSLRFLMISNTKITKIKGEIGRLLNLKYLIASNSSLKEVPAGISKLSSLKWLSLTLTDPYKLDFTEMLPASLTILLISNDTQKSCPDTSLENLQRLPNLSNLINLSVLFLMDVGIGEILGLGELKMLEYLVIERASRIVHLDGLENLVLLQTLKVEGCRILRKLPSLIALTRLQLLWIKDCPLVTEIHGVGQHWESLSDLRVVGCSALTGLDALHSMVKLEYLVLEGPELTERVLSSLSIITKLVKLGLWHMSRRQFPDLSNLKNLSELSLSFCEELIEVPGLDTLESMEYLYLNGCQSIRKVPDLSGLKKLKTLDVEGCIQLKEVGGLERLESLEELNMSGCESIEKLPNLSGLKKLRKLLLKGCIQLKEVNGLEGLELTVFEARKRIKGKYVMKSFARHGKQLLTSRSKFSGLFHSFTSLH</sequence>
<dbReference type="InterPro" id="IPR032675">
    <property type="entry name" value="LRR_dom_sf"/>
</dbReference>
<evidence type="ECO:0000256" key="3">
    <source>
        <dbReference type="ARBA" id="ARBA00022821"/>
    </source>
</evidence>
<keyword evidence="2" id="KW-0677">Repeat</keyword>
<dbReference type="Pfam" id="PF01582">
    <property type="entry name" value="TIR"/>
    <property type="match status" value="1"/>
</dbReference>
<dbReference type="SUPFAM" id="SSF52540">
    <property type="entry name" value="P-loop containing nucleoside triphosphate hydrolases"/>
    <property type="match status" value="1"/>
</dbReference>
<dbReference type="InterPro" id="IPR058192">
    <property type="entry name" value="WHD_ROQ1-like"/>
</dbReference>
<evidence type="ECO:0000313" key="6">
    <source>
        <dbReference type="EMBL" id="CAC35339.1"/>
    </source>
</evidence>
<dbReference type="InterPro" id="IPR044974">
    <property type="entry name" value="Disease_R_plants"/>
</dbReference>
<dbReference type="SUPFAM" id="SSF52200">
    <property type="entry name" value="Toll/Interleukin receptor TIR domain"/>
    <property type="match status" value="1"/>
</dbReference>
<dbReference type="PANTHER" id="PTHR11017">
    <property type="entry name" value="LEUCINE-RICH REPEAT-CONTAINING PROTEIN"/>
    <property type="match status" value="1"/>
</dbReference>
<dbReference type="InterPro" id="IPR035897">
    <property type="entry name" value="Toll_tir_struct_dom_sf"/>
</dbReference>
<organism evidence="6">
    <name type="scientific">Linum usitatissimum</name>
    <name type="common">Flax</name>
    <name type="synonym">Linum humile</name>
    <dbReference type="NCBI Taxonomy" id="4006"/>
    <lineage>
        <taxon>Eukaryota</taxon>
        <taxon>Viridiplantae</taxon>
        <taxon>Streptophyta</taxon>
        <taxon>Embryophyta</taxon>
        <taxon>Tracheophyta</taxon>
        <taxon>Spermatophyta</taxon>
        <taxon>Magnoliopsida</taxon>
        <taxon>eudicotyledons</taxon>
        <taxon>Gunneridae</taxon>
        <taxon>Pentapetalae</taxon>
        <taxon>rosids</taxon>
        <taxon>fabids</taxon>
        <taxon>Malpighiales</taxon>
        <taxon>Linaceae</taxon>
        <taxon>Linum</taxon>
    </lineage>
</organism>
<dbReference type="GO" id="GO:0051707">
    <property type="term" value="P:response to other organism"/>
    <property type="evidence" value="ECO:0007669"/>
    <property type="project" value="UniProtKB-ARBA"/>
</dbReference>
<protein>
    <submittedName>
        <fullName evidence="6">Nho-C protein</fullName>
    </submittedName>
</protein>
<dbReference type="Gene3D" id="1.10.8.430">
    <property type="entry name" value="Helical domain of apoptotic protease-activating factors"/>
    <property type="match status" value="1"/>
</dbReference>